<comment type="subunit">
    <text evidence="2">Homotrimer.</text>
</comment>
<evidence type="ECO:0000256" key="4">
    <source>
        <dbReference type="ARBA" id="ARBA00022741"/>
    </source>
</evidence>
<comment type="function">
    <text evidence="7">Converts cob(I)alamin to adenosylcobalamin (adenosylcob(III)alamin), a coenzyme for methylmalonyl-CoA mutase, therefore participates in the final step of the vitamin B12 conversion. Generates adenosylcobalamin (AdoCbl) and directly delivers the cofactor to MUT in a transfer that is stimulated by ATP-binding to MMAB and gated by MMAA.</text>
</comment>
<dbReference type="NCBIfam" id="TIGR00636">
    <property type="entry name" value="PduO_Nterm"/>
    <property type="match status" value="1"/>
</dbReference>
<evidence type="ECO:0000256" key="7">
    <source>
        <dbReference type="ARBA" id="ARBA00056747"/>
    </source>
</evidence>
<reference evidence="12" key="1">
    <citation type="journal article" date="2020" name="J. Eukaryot. Microbiol.">
        <title>De novo Sequencing, Assembly and Annotation of the Transcriptome for the Free-Living Testate Amoeba Arcella intermedia.</title>
        <authorList>
            <person name="Ribeiro G.M."/>
            <person name="Porfirio-Sousa A.L."/>
            <person name="Maurer-Alcala X.X."/>
            <person name="Katz L.A."/>
            <person name="Lahr D.J.G."/>
        </authorList>
    </citation>
    <scope>NUCLEOTIDE SEQUENCE</scope>
</reference>
<dbReference type="FunFam" id="1.20.1200.10:FF:000001">
    <property type="entry name" value="Cob(I)yrinic acid a,c-diamide adenosyltransferase"/>
    <property type="match status" value="1"/>
</dbReference>
<comment type="catalytic activity">
    <reaction evidence="6">
        <text>cob(I)alamin-[corrinoid adenosyltransferase] + ATP = apo-[corrinoid adenosyltransferase] + adenosylcob(III)alamin + triphosphate</text>
        <dbReference type="Rhea" id="RHEA:56796"/>
        <dbReference type="Rhea" id="RHEA-COMP:14743"/>
        <dbReference type="Rhea" id="RHEA-COMP:14744"/>
        <dbReference type="ChEBI" id="CHEBI:18036"/>
        <dbReference type="ChEBI" id="CHEBI:18408"/>
        <dbReference type="ChEBI" id="CHEBI:30616"/>
        <dbReference type="ChEBI" id="CHEBI:60488"/>
        <dbReference type="ChEBI" id="CHEBI:83228"/>
    </reaction>
    <physiologicalReaction direction="left-to-right" evidence="6">
        <dbReference type="Rhea" id="RHEA:56797"/>
    </physiologicalReaction>
</comment>
<comment type="similarity">
    <text evidence="1 10">Belongs to the Cob(I)alamin adenosyltransferase family.</text>
</comment>
<dbReference type="Gene3D" id="1.20.1200.10">
    <property type="entry name" value="Cobalamin adenosyltransferase-like"/>
    <property type="match status" value="1"/>
</dbReference>
<evidence type="ECO:0000256" key="2">
    <source>
        <dbReference type="ARBA" id="ARBA00011233"/>
    </source>
</evidence>
<sequence>MFNGERRSKDDLVFKALGATDELNSHIGLARHYAGQVPAISSKLEEIQSRLLDIGSNVATPTTNSDDKRLARTTFNEQHVQRLEAWIDDLDKDLPPLRNFILPGGGLLGSQLHVCRSVCRRAETCVVSLHHLNEVHPSVLKYLNRLSDFLFVSARYAAQQGKHSEIVYKKSEE</sequence>
<evidence type="ECO:0000256" key="1">
    <source>
        <dbReference type="ARBA" id="ARBA00007487"/>
    </source>
</evidence>
<accession>A0A6B2LKN9</accession>
<dbReference type="GO" id="GO:0008817">
    <property type="term" value="F:corrinoid adenosyltransferase activity"/>
    <property type="evidence" value="ECO:0007669"/>
    <property type="project" value="UniProtKB-ARBA"/>
</dbReference>
<evidence type="ECO:0000256" key="6">
    <source>
        <dbReference type="ARBA" id="ARBA00051988"/>
    </source>
</evidence>
<dbReference type="EMBL" id="GIBP01008398">
    <property type="protein sequence ID" value="NDV37367.1"/>
    <property type="molecule type" value="Transcribed_RNA"/>
</dbReference>
<proteinExistence type="inferred from homology"/>
<dbReference type="AlphaFoldDB" id="A0A6B2LKN9"/>
<dbReference type="Pfam" id="PF01923">
    <property type="entry name" value="Cob_adeno_trans"/>
    <property type="match status" value="1"/>
</dbReference>
<evidence type="ECO:0000256" key="5">
    <source>
        <dbReference type="ARBA" id="ARBA00022840"/>
    </source>
</evidence>
<dbReference type="GO" id="GO:0009235">
    <property type="term" value="P:cobalamin metabolic process"/>
    <property type="evidence" value="ECO:0007669"/>
    <property type="project" value="UniProtKB-ARBA"/>
</dbReference>
<name>A0A6B2LKN9_9EUKA</name>
<feature type="domain" description="Cobalamin adenosyltransferase-like" evidence="11">
    <location>
        <begin position="2"/>
        <end position="157"/>
    </location>
</feature>
<dbReference type="GO" id="GO:0005524">
    <property type="term" value="F:ATP binding"/>
    <property type="evidence" value="ECO:0007669"/>
    <property type="project" value="UniProtKB-UniRule"/>
</dbReference>
<dbReference type="SUPFAM" id="SSF89028">
    <property type="entry name" value="Cobalamin adenosyltransferase-like"/>
    <property type="match status" value="1"/>
</dbReference>
<protein>
    <recommendedName>
        <fullName evidence="8">Corrinoid adenosyltransferase MMAB</fullName>
    </recommendedName>
    <alternativeName>
        <fullName evidence="9">ATP:co(I)rrinoid adenosyltransferase MMAB</fullName>
    </alternativeName>
</protein>
<dbReference type="InterPro" id="IPR036451">
    <property type="entry name" value="CblAdoTrfase-like_sf"/>
</dbReference>
<keyword evidence="3 10" id="KW-0808">Transferase</keyword>
<dbReference type="PANTHER" id="PTHR12213:SF0">
    <property type="entry name" value="CORRINOID ADENOSYLTRANSFERASE MMAB"/>
    <property type="match status" value="1"/>
</dbReference>
<evidence type="ECO:0000256" key="10">
    <source>
        <dbReference type="RuleBase" id="RU366026"/>
    </source>
</evidence>
<evidence type="ECO:0000313" key="12">
    <source>
        <dbReference type="EMBL" id="NDV37367.1"/>
    </source>
</evidence>
<evidence type="ECO:0000256" key="3">
    <source>
        <dbReference type="ARBA" id="ARBA00022679"/>
    </source>
</evidence>
<keyword evidence="5 10" id="KW-0067">ATP-binding</keyword>
<organism evidence="12">
    <name type="scientific">Arcella intermedia</name>
    <dbReference type="NCBI Taxonomy" id="1963864"/>
    <lineage>
        <taxon>Eukaryota</taxon>
        <taxon>Amoebozoa</taxon>
        <taxon>Tubulinea</taxon>
        <taxon>Elardia</taxon>
        <taxon>Arcellinida</taxon>
        <taxon>Sphaerothecina</taxon>
        <taxon>Arcellidae</taxon>
        <taxon>Arcella</taxon>
    </lineage>
</organism>
<dbReference type="InterPro" id="IPR016030">
    <property type="entry name" value="CblAdoTrfase-like"/>
</dbReference>
<keyword evidence="4 10" id="KW-0547">Nucleotide-binding</keyword>
<evidence type="ECO:0000256" key="8">
    <source>
        <dbReference type="ARBA" id="ARBA00071654"/>
    </source>
</evidence>
<dbReference type="InterPro" id="IPR029499">
    <property type="entry name" value="PduO-typ"/>
</dbReference>
<dbReference type="PANTHER" id="PTHR12213">
    <property type="entry name" value="CORRINOID ADENOSYLTRANSFERASE"/>
    <property type="match status" value="1"/>
</dbReference>
<evidence type="ECO:0000256" key="9">
    <source>
        <dbReference type="ARBA" id="ARBA00075216"/>
    </source>
</evidence>
<evidence type="ECO:0000259" key="11">
    <source>
        <dbReference type="Pfam" id="PF01923"/>
    </source>
</evidence>